<dbReference type="SFLD" id="SFLDS00029">
    <property type="entry name" value="Radical_SAM"/>
    <property type="match status" value="1"/>
</dbReference>
<accession>A0ABV7AH99</accession>
<sequence>MTQAPTVPPQLRRPGRAATGNASGRYECHAREAFDDGWALVEEDRVLRTELRLEQPRSAITRNSSPDVPFDRSVNPYRGCEHGCIYCFARPSHAYLGLSPGLDFETRLTAKPELPEVLARELSRKSYRPATLAIGTNTDPYQPVEAEQGIMRGVLEVLRDFNHPVGIVTKGTLIERDLDILAPMAAQGLVSVGLSVTTLDPQLSRRMEPRAPRPARRLETIRHLSEAGIPTRVMVAPVVPGLTDHETEAILGAAKQAGARAASWIMLRLPLEVAPLFRDWLAEHYPDRAARILGRVRELHGGRDYDPHWGRRMRGQGPWADLARQRFDRAARRLGLDAPLPRLRTDLFAVPPKPGDQLTLAL</sequence>
<proteinExistence type="predicted"/>
<keyword evidence="2" id="KW-0408">Iron</keyword>
<dbReference type="SMART" id="SM00729">
    <property type="entry name" value="Elp3"/>
    <property type="match status" value="1"/>
</dbReference>
<evidence type="ECO:0000259" key="5">
    <source>
        <dbReference type="PROSITE" id="PS51918"/>
    </source>
</evidence>
<dbReference type="SUPFAM" id="SSF102114">
    <property type="entry name" value="Radical SAM enzymes"/>
    <property type="match status" value="1"/>
</dbReference>
<dbReference type="PANTHER" id="PTHR43432">
    <property type="entry name" value="SLR0285 PROTEIN"/>
    <property type="match status" value="1"/>
</dbReference>
<dbReference type="Pfam" id="PF04055">
    <property type="entry name" value="Radical_SAM"/>
    <property type="match status" value="1"/>
</dbReference>
<dbReference type="InterPro" id="IPR006638">
    <property type="entry name" value="Elp3/MiaA/NifB-like_rSAM"/>
</dbReference>
<dbReference type="InterPro" id="IPR058240">
    <property type="entry name" value="rSAM_sf"/>
</dbReference>
<protein>
    <submittedName>
        <fullName evidence="6">PA0069 family radical SAM protein</fullName>
    </submittedName>
</protein>
<dbReference type="Proteomes" id="UP001595443">
    <property type="component" value="Unassembled WGS sequence"/>
</dbReference>
<evidence type="ECO:0000256" key="3">
    <source>
        <dbReference type="ARBA" id="ARBA00023014"/>
    </source>
</evidence>
<evidence type="ECO:0000313" key="6">
    <source>
        <dbReference type="EMBL" id="MFC2968362.1"/>
    </source>
</evidence>
<evidence type="ECO:0000256" key="4">
    <source>
        <dbReference type="SAM" id="MobiDB-lite"/>
    </source>
</evidence>
<comment type="caution">
    <text evidence="6">The sequence shown here is derived from an EMBL/GenBank/DDBJ whole genome shotgun (WGS) entry which is preliminary data.</text>
</comment>
<evidence type="ECO:0000313" key="7">
    <source>
        <dbReference type="Proteomes" id="UP001595443"/>
    </source>
</evidence>
<keyword evidence="1" id="KW-0479">Metal-binding</keyword>
<keyword evidence="3" id="KW-0411">Iron-sulfur</keyword>
<reference evidence="7" key="1">
    <citation type="journal article" date="2019" name="Int. J. Syst. Evol. Microbiol.">
        <title>The Global Catalogue of Microorganisms (GCM) 10K type strain sequencing project: providing services to taxonomists for standard genome sequencing and annotation.</title>
        <authorList>
            <consortium name="The Broad Institute Genomics Platform"/>
            <consortium name="The Broad Institute Genome Sequencing Center for Infectious Disease"/>
            <person name="Wu L."/>
            <person name="Ma J."/>
        </authorList>
    </citation>
    <scope>NUCLEOTIDE SEQUENCE [LARGE SCALE GENOMIC DNA]</scope>
    <source>
        <strain evidence="7">KCTC 62192</strain>
    </source>
</reference>
<gene>
    <name evidence="6" type="ORF">ACFOES_09670</name>
</gene>
<organism evidence="6 7">
    <name type="scientific">Acidimangrovimonas pyrenivorans</name>
    <dbReference type="NCBI Taxonomy" id="2030798"/>
    <lineage>
        <taxon>Bacteria</taxon>
        <taxon>Pseudomonadati</taxon>
        <taxon>Pseudomonadota</taxon>
        <taxon>Alphaproteobacteria</taxon>
        <taxon>Rhodobacterales</taxon>
        <taxon>Paracoccaceae</taxon>
        <taxon>Acidimangrovimonas</taxon>
    </lineage>
</organism>
<dbReference type="EMBL" id="JBHRSK010000005">
    <property type="protein sequence ID" value="MFC2968362.1"/>
    <property type="molecule type" value="Genomic_DNA"/>
</dbReference>
<keyword evidence="7" id="KW-1185">Reference proteome</keyword>
<dbReference type="NCBIfam" id="NF033668">
    <property type="entry name" value="rSAM_PA0069"/>
    <property type="match status" value="1"/>
</dbReference>
<dbReference type="SFLD" id="SFLDG01084">
    <property type="entry name" value="Uncharacterised_Radical_SAM_Su"/>
    <property type="match status" value="1"/>
</dbReference>
<dbReference type="PROSITE" id="PS51918">
    <property type="entry name" value="RADICAL_SAM"/>
    <property type="match status" value="1"/>
</dbReference>
<feature type="domain" description="Radical SAM core" evidence="5">
    <location>
        <begin position="66"/>
        <end position="303"/>
    </location>
</feature>
<dbReference type="RefSeq" id="WP_377833062.1">
    <property type="nucleotide sequence ID" value="NZ_JBHRSK010000005.1"/>
</dbReference>
<evidence type="ECO:0000256" key="1">
    <source>
        <dbReference type="ARBA" id="ARBA00022723"/>
    </source>
</evidence>
<dbReference type="CDD" id="cd01335">
    <property type="entry name" value="Radical_SAM"/>
    <property type="match status" value="1"/>
</dbReference>
<feature type="region of interest" description="Disordered" evidence="4">
    <location>
        <begin position="1"/>
        <end position="24"/>
    </location>
</feature>
<evidence type="ECO:0000256" key="2">
    <source>
        <dbReference type="ARBA" id="ARBA00023004"/>
    </source>
</evidence>
<dbReference type="Gene3D" id="3.80.30.30">
    <property type="match status" value="1"/>
</dbReference>
<dbReference type="InterPro" id="IPR007197">
    <property type="entry name" value="rSAM"/>
</dbReference>
<dbReference type="PANTHER" id="PTHR43432:SF3">
    <property type="entry name" value="SLR0285 PROTEIN"/>
    <property type="match status" value="1"/>
</dbReference>
<dbReference type="InterPro" id="IPR040086">
    <property type="entry name" value="MJ0683-like"/>
</dbReference>
<name>A0ABV7AH99_9RHOB</name>